<accession>A0A5J4UJN0</accession>
<evidence type="ECO:0000313" key="1">
    <source>
        <dbReference type="EMBL" id="KAA6370444.1"/>
    </source>
</evidence>
<dbReference type="Proteomes" id="UP000324800">
    <property type="component" value="Unassembled WGS sequence"/>
</dbReference>
<evidence type="ECO:0000313" key="2">
    <source>
        <dbReference type="Proteomes" id="UP000324800"/>
    </source>
</evidence>
<dbReference type="AlphaFoldDB" id="A0A5J4UJN0"/>
<feature type="non-terminal residue" evidence="1">
    <location>
        <position position="223"/>
    </location>
</feature>
<organism evidence="1 2">
    <name type="scientific">Streblomastix strix</name>
    <dbReference type="NCBI Taxonomy" id="222440"/>
    <lineage>
        <taxon>Eukaryota</taxon>
        <taxon>Metamonada</taxon>
        <taxon>Preaxostyla</taxon>
        <taxon>Oxymonadida</taxon>
        <taxon>Streblomastigidae</taxon>
        <taxon>Streblomastix</taxon>
    </lineage>
</organism>
<protein>
    <submittedName>
        <fullName evidence="1">Uncharacterized protein</fullName>
    </submittedName>
</protein>
<reference evidence="1 2" key="1">
    <citation type="submission" date="2019-03" db="EMBL/GenBank/DDBJ databases">
        <title>Single cell metagenomics reveals metabolic interactions within the superorganism composed of flagellate Streblomastix strix and complex community of Bacteroidetes bacteria on its surface.</title>
        <authorList>
            <person name="Treitli S.C."/>
            <person name="Kolisko M."/>
            <person name="Husnik F."/>
            <person name="Keeling P."/>
            <person name="Hampl V."/>
        </authorList>
    </citation>
    <scope>NUCLEOTIDE SEQUENCE [LARGE SCALE GENOMIC DNA]</scope>
    <source>
        <strain evidence="1">ST1C</strain>
    </source>
</reference>
<proteinExistence type="predicted"/>
<gene>
    <name evidence="1" type="ORF">EZS28_034029</name>
</gene>
<dbReference type="OrthoDB" id="10266508at2759"/>
<name>A0A5J4UJN0_9EUKA</name>
<sequence>MLQEEDDSEPVTKIISFDVDLQLTEEEKTRLIFHSFTNLLNVLLDVIGKCRACLNMVDGGIFDETMNLVTTIGKSLSSIPDTIALLYRLPFLKEKITAEIQQAKRIFTEFEKTRTGSSSGVQTISKQLWKDIRYIESSLLPIVDIRTKELTQRLSLPGDAWVMYKTETLRYNMETVLLAVAQGTTTVSGIVFSEAKRKNPSDMVIEMEFKGVNEGTIHFPPVF</sequence>
<comment type="caution">
    <text evidence="1">The sequence shown here is derived from an EMBL/GenBank/DDBJ whole genome shotgun (WGS) entry which is preliminary data.</text>
</comment>
<dbReference type="EMBL" id="SNRW01015379">
    <property type="protein sequence ID" value="KAA6370444.1"/>
    <property type="molecule type" value="Genomic_DNA"/>
</dbReference>